<accession>T0ZXP6</accession>
<reference evidence="1" key="2">
    <citation type="journal article" date="2014" name="ISME J.">
        <title>Microbial stratification in low pH oxic and suboxic macroscopic growths along an acid mine drainage.</title>
        <authorList>
            <person name="Mendez-Garcia C."/>
            <person name="Mesa V."/>
            <person name="Sprenger R.R."/>
            <person name="Richter M."/>
            <person name="Diez M.S."/>
            <person name="Solano J."/>
            <person name="Bargiela R."/>
            <person name="Golyshina O.V."/>
            <person name="Manteca A."/>
            <person name="Ramos J.L."/>
            <person name="Gallego J.R."/>
            <person name="Llorente I."/>
            <person name="Martins Dos Santos V.A."/>
            <person name="Jensen O.N."/>
            <person name="Pelaez A.I."/>
            <person name="Sanchez J."/>
            <person name="Ferrer M."/>
        </authorList>
    </citation>
    <scope>NUCLEOTIDE SEQUENCE</scope>
</reference>
<organism evidence="1">
    <name type="scientific">mine drainage metagenome</name>
    <dbReference type="NCBI Taxonomy" id="410659"/>
    <lineage>
        <taxon>unclassified sequences</taxon>
        <taxon>metagenomes</taxon>
        <taxon>ecological metagenomes</taxon>
    </lineage>
</organism>
<proteinExistence type="predicted"/>
<dbReference type="SUPFAM" id="SSF51735">
    <property type="entry name" value="NAD(P)-binding Rossmann-fold domains"/>
    <property type="match status" value="1"/>
</dbReference>
<protein>
    <submittedName>
        <fullName evidence="1">NAD-dependent epimerase/dehydratase</fullName>
    </submittedName>
</protein>
<dbReference type="AlphaFoldDB" id="T0ZXP6"/>
<name>T0ZXP6_9ZZZZ</name>
<gene>
    <name evidence="1" type="ORF">B1B_11663</name>
</gene>
<dbReference type="EMBL" id="AUZY01007603">
    <property type="protein sequence ID" value="EQD49382.1"/>
    <property type="molecule type" value="Genomic_DNA"/>
</dbReference>
<sequence length="164" mass="18575">WTKVHDSNNLMFANKVWGLGITDVMQGVVYGSRTKEIEDTGLYTRFDIDEVYGTALNRFSAEAVLGMPMTVYGRGGQTRGFLSLNDSINCLALALKNPPGQGEYRVFNQFDEHYSINEVASMVKTAYSDITGIEPQITHVENPRIEKEEHYYNPDHENLKKLGY</sequence>
<evidence type="ECO:0000313" key="1">
    <source>
        <dbReference type="EMBL" id="EQD49382.1"/>
    </source>
</evidence>
<reference evidence="1" key="1">
    <citation type="submission" date="2013-08" db="EMBL/GenBank/DDBJ databases">
        <authorList>
            <person name="Mendez C."/>
            <person name="Richter M."/>
            <person name="Ferrer M."/>
            <person name="Sanchez J."/>
        </authorList>
    </citation>
    <scope>NUCLEOTIDE SEQUENCE</scope>
</reference>
<dbReference type="InterPro" id="IPR036291">
    <property type="entry name" value="NAD(P)-bd_dom_sf"/>
</dbReference>
<dbReference type="PANTHER" id="PTHR43000">
    <property type="entry name" value="DTDP-D-GLUCOSE 4,6-DEHYDRATASE-RELATED"/>
    <property type="match status" value="1"/>
</dbReference>
<comment type="caution">
    <text evidence="1">The sequence shown here is derived from an EMBL/GenBank/DDBJ whole genome shotgun (WGS) entry which is preliminary data.</text>
</comment>
<dbReference type="Gene3D" id="3.90.25.10">
    <property type="entry name" value="UDP-galactose 4-epimerase, domain 1"/>
    <property type="match status" value="1"/>
</dbReference>
<feature type="non-terminal residue" evidence="1">
    <location>
        <position position="1"/>
    </location>
</feature>
<feature type="non-terminal residue" evidence="1">
    <location>
        <position position="164"/>
    </location>
</feature>